<proteinExistence type="predicted"/>
<comment type="caution">
    <text evidence="2">The sequence shown here is derived from an EMBL/GenBank/DDBJ whole genome shotgun (WGS) entry which is preliminary data.</text>
</comment>
<evidence type="ECO:0000256" key="1">
    <source>
        <dbReference type="SAM" id="MobiDB-lite"/>
    </source>
</evidence>
<protein>
    <submittedName>
        <fullName evidence="2">Uncharacterized protein</fullName>
    </submittedName>
</protein>
<feature type="region of interest" description="Disordered" evidence="1">
    <location>
        <begin position="138"/>
        <end position="162"/>
    </location>
</feature>
<sequence>DGTALFAARAPTDQQANFILQANANFRLSAPIFKGERSRDTAASPAPVQDTDILFNLTGSGWDGSSYKFASNIDMEAAGTFSASSRPSRIIFRTMAVGTTTIQTRVTVDSTGNIGFGETAPETLLEMTGATPYLTLHNDTHEDSDGGRESRLNFKGEQSGGEETTLARMEIGHDGAADDEKGKIVLSTNDGSDADTPTDHVKIDAAGNIYLGDLGGTNQTVIETDGTIRFDGAATVFNDLVVPLSSARVPAANAPSWDSFVGNLNAYTYDLNDFQEFSTELAHSYKNATLIEFHIHGAVNGSNVDERTIKFEIEYSIADVPAEDGFGDVFPATTTINAELTIPALTTDLTGFTLDIGDDTSGSFIQGAIVKGRLRRIASTGTEPTSDPFLTEVGLHIESDTIGTRTSTAK</sequence>
<organism evidence="2">
    <name type="scientific">marine sediment metagenome</name>
    <dbReference type="NCBI Taxonomy" id="412755"/>
    <lineage>
        <taxon>unclassified sequences</taxon>
        <taxon>metagenomes</taxon>
        <taxon>ecological metagenomes</taxon>
    </lineage>
</organism>
<evidence type="ECO:0000313" key="2">
    <source>
        <dbReference type="EMBL" id="KKM19426.1"/>
    </source>
</evidence>
<feature type="non-terminal residue" evidence="2">
    <location>
        <position position="1"/>
    </location>
</feature>
<accession>A0A0F9HVI7</accession>
<gene>
    <name evidence="2" type="ORF">LCGC14_1655730</name>
</gene>
<name>A0A0F9HVI7_9ZZZZ</name>
<dbReference type="AlphaFoldDB" id="A0A0F9HVI7"/>
<reference evidence="2" key="1">
    <citation type="journal article" date="2015" name="Nature">
        <title>Complex archaea that bridge the gap between prokaryotes and eukaryotes.</title>
        <authorList>
            <person name="Spang A."/>
            <person name="Saw J.H."/>
            <person name="Jorgensen S.L."/>
            <person name="Zaremba-Niedzwiedzka K."/>
            <person name="Martijn J."/>
            <person name="Lind A.E."/>
            <person name="van Eijk R."/>
            <person name="Schleper C."/>
            <person name="Guy L."/>
            <person name="Ettema T.J."/>
        </authorList>
    </citation>
    <scope>NUCLEOTIDE SEQUENCE</scope>
</reference>
<dbReference type="EMBL" id="LAZR01013988">
    <property type="protein sequence ID" value="KKM19426.1"/>
    <property type="molecule type" value="Genomic_DNA"/>
</dbReference>
<feature type="compositionally biased region" description="Basic and acidic residues" evidence="1">
    <location>
        <begin position="138"/>
        <end position="154"/>
    </location>
</feature>